<organism evidence="1 2">
    <name type="scientific">Goodea atripinnis</name>
    <dbReference type="NCBI Taxonomy" id="208336"/>
    <lineage>
        <taxon>Eukaryota</taxon>
        <taxon>Metazoa</taxon>
        <taxon>Chordata</taxon>
        <taxon>Craniata</taxon>
        <taxon>Vertebrata</taxon>
        <taxon>Euteleostomi</taxon>
        <taxon>Actinopterygii</taxon>
        <taxon>Neopterygii</taxon>
        <taxon>Teleostei</taxon>
        <taxon>Neoteleostei</taxon>
        <taxon>Acanthomorphata</taxon>
        <taxon>Ovalentaria</taxon>
        <taxon>Atherinomorphae</taxon>
        <taxon>Cyprinodontiformes</taxon>
        <taxon>Goodeidae</taxon>
        <taxon>Goodea</taxon>
    </lineage>
</organism>
<protein>
    <submittedName>
        <fullName evidence="1">Uncharacterized protein</fullName>
    </submittedName>
</protein>
<sequence>SRTSGLSLARLADFLRPGFRRIELSQSLQCPRNFSPDAEQLLPIWDLRVLDLGGHHWLQVGWAQGPRSRGHNLFSFPTNPWHGRILQSSRVLRKMTEIGMCLLWRGWVAMGGILTREMMALGLKMECPEDEASGGTAIRAERGKEP</sequence>
<dbReference type="EMBL" id="JAHRIO010091121">
    <property type="protein sequence ID" value="MEQ2188486.1"/>
    <property type="molecule type" value="Genomic_DNA"/>
</dbReference>
<reference evidence="1 2" key="1">
    <citation type="submission" date="2021-06" db="EMBL/GenBank/DDBJ databases">
        <authorList>
            <person name="Palmer J.M."/>
        </authorList>
    </citation>
    <scope>NUCLEOTIDE SEQUENCE [LARGE SCALE GENOMIC DNA]</scope>
    <source>
        <strain evidence="1 2">GA_2019</strain>
        <tissue evidence="1">Muscle</tissue>
    </source>
</reference>
<feature type="non-terminal residue" evidence="1">
    <location>
        <position position="1"/>
    </location>
</feature>
<dbReference type="Proteomes" id="UP001476798">
    <property type="component" value="Unassembled WGS sequence"/>
</dbReference>
<proteinExistence type="predicted"/>
<comment type="caution">
    <text evidence="1">The sequence shown here is derived from an EMBL/GenBank/DDBJ whole genome shotgun (WGS) entry which is preliminary data.</text>
</comment>
<gene>
    <name evidence="1" type="ORF">GOODEAATRI_015593</name>
</gene>
<evidence type="ECO:0000313" key="2">
    <source>
        <dbReference type="Proteomes" id="UP001476798"/>
    </source>
</evidence>
<accession>A0ABV0PYA5</accession>
<keyword evidence="2" id="KW-1185">Reference proteome</keyword>
<name>A0ABV0PYA5_9TELE</name>
<evidence type="ECO:0000313" key="1">
    <source>
        <dbReference type="EMBL" id="MEQ2188486.1"/>
    </source>
</evidence>